<protein>
    <submittedName>
        <fullName evidence="1">Uncharacterized protein</fullName>
    </submittedName>
</protein>
<reference evidence="1" key="1">
    <citation type="submission" date="2018-02" db="EMBL/GenBank/DDBJ databases">
        <title>Rhizophora mucronata_Transcriptome.</title>
        <authorList>
            <person name="Meera S.P."/>
            <person name="Sreeshan A."/>
            <person name="Augustine A."/>
        </authorList>
    </citation>
    <scope>NUCLEOTIDE SEQUENCE</scope>
    <source>
        <tissue evidence="1">Leaf</tissue>
    </source>
</reference>
<accession>A0A2P2NQI5</accession>
<evidence type="ECO:0000313" key="1">
    <source>
        <dbReference type="EMBL" id="MBX44768.1"/>
    </source>
</evidence>
<sequence>MVPFTDFILCLQLSSGVKLGV</sequence>
<dbReference type="AlphaFoldDB" id="A0A2P2NQI5"/>
<name>A0A2P2NQI5_RHIMU</name>
<dbReference type="EMBL" id="GGEC01064284">
    <property type="protein sequence ID" value="MBX44768.1"/>
    <property type="molecule type" value="Transcribed_RNA"/>
</dbReference>
<proteinExistence type="predicted"/>
<organism evidence="1">
    <name type="scientific">Rhizophora mucronata</name>
    <name type="common">Asiatic mangrove</name>
    <dbReference type="NCBI Taxonomy" id="61149"/>
    <lineage>
        <taxon>Eukaryota</taxon>
        <taxon>Viridiplantae</taxon>
        <taxon>Streptophyta</taxon>
        <taxon>Embryophyta</taxon>
        <taxon>Tracheophyta</taxon>
        <taxon>Spermatophyta</taxon>
        <taxon>Magnoliopsida</taxon>
        <taxon>eudicotyledons</taxon>
        <taxon>Gunneridae</taxon>
        <taxon>Pentapetalae</taxon>
        <taxon>rosids</taxon>
        <taxon>fabids</taxon>
        <taxon>Malpighiales</taxon>
        <taxon>Rhizophoraceae</taxon>
        <taxon>Rhizophora</taxon>
    </lineage>
</organism>